<sequence length="457" mass="50130">MAGDIGQEPLKIIKTILLLALPVVIENFFQMILGFVDTLFVSKLGLIEVSSVGVTNAILAIYLAIFMAIGISANVYVAKYSGAGNDEKVKEVTAQAIILALLSGIIFGLITLFLSDELLKLMGVEEEVLSSANSYFRIIAIPSIFISLMFVLSSVLRGKGDTKSPMKISIFINLLNIVLDYVLIFGFFLIPAFGLEGAAYATLFSRLVGSFWLVIDLRREGLIEWRMSLWRINKKVQLEMISLSSPAAAERLAMRLGQVLYFGFIVSIGTNTFAAHQIAGNIEVFAYMIGYGFATAATILVSKNFGSGKHDEANMYAKYSLWIGTVIMSFFGLLLFLGAEWLGSFFTHDPGVLKDIKIALQIDAFIQPVLAIVLILTGVYQGAENTKYPFYLTLAGMWLIRTGGVYVLGMTLGMGIAGIWLAIGLDNLYRAIFLIKNFKNGKWMKERSVPADDPAVS</sequence>
<proteinExistence type="inferred from homology"/>
<dbReference type="NCBIfam" id="TIGR00797">
    <property type="entry name" value="matE"/>
    <property type="match status" value="1"/>
</dbReference>
<feature type="transmembrane region" description="Helical" evidence="13">
    <location>
        <begin position="414"/>
        <end position="435"/>
    </location>
</feature>
<evidence type="ECO:0000256" key="8">
    <source>
        <dbReference type="ARBA" id="ARBA00022692"/>
    </source>
</evidence>
<evidence type="ECO:0000256" key="10">
    <source>
        <dbReference type="ARBA" id="ARBA00023065"/>
    </source>
</evidence>
<dbReference type="InterPro" id="IPR050222">
    <property type="entry name" value="MATE_MdtK"/>
</dbReference>
<dbReference type="InterPro" id="IPR048279">
    <property type="entry name" value="MdtK-like"/>
</dbReference>
<keyword evidence="6" id="KW-0050">Antiport</keyword>
<gene>
    <name evidence="14" type="ORF">IQ19_00578</name>
</gene>
<dbReference type="PANTHER" id="PTHR43298">
    <property type="entry name" value="MULTIDRUG RESISTANCE PROTEIN NORM-RELATED"/>
    <property type="match status" value="1"/>
</dbReference>
<comment type="similarity">
    <text evidence="3">Belongs to the multi antimicrobial extrusion (MATE) (TC 2.A.66.1) family.</text>
</comment>
<keyword evidence="9 13" id="KW-1133">Transmembrane helix</keyword>
<keyword evidence="5" id="KW-0813">Transport</keyword>
<evidence type="ECO:0000256" key="2">
    <source>
        <dbReference type="ARBA" id="ARBA00004651"/>
    </source>
</evidence>
<organism evidence="14 15">
    <name type="scientific">Cytobacillus oceanisediminis</name>
    <dbReference type="NCBI Taxonomy" id="665099"/>
    <lineage>
        <taxon>Bacteria</taxon>
        <taxon>Bacillati</taxon>
        <taxon>Bacillota</taxon>
        <taxon>Bacilli</taxon>
        <taxon>Bacillales</taxon>
        <taxon>Bacillaceae</taxon>
        <taxon>Cytobacillus</taxon>
    </lineage>
</organism>
<dbReference type="OrthoDB" id="9806302at2"/>
<dbReference type="GO" id="GO:0042910">
    <property type="term" value="F:xenobiotic transmembrane transporter activity"/>
    <property type="evidence" value="ECO:0007669"/>
    <property type="project" value="InterPro"/>
</dbReference>
<evidence type="ECO:0000313" key="14">
    <source>
        <dbReference type="EMBL" id="TWH91125.1"/>
    </source>
</evidence>
<dbReference type="GO" id="GO:0005886">
    <property type="term" value="C:plasma membrane"/>
    <property type="evidence" value="ECO:0007669"/>
    <property type="project" value="UniProtKB-SubCell"/>
</dbReference>
<evidence type="ECO:0000256" key="12">
    <source>
        <dbReference type="ARBA" id="ARBA00031636"/>
    </source>
</evidence>
<evidence type="ECO:0000313" key="15">
    <source>
        <dbReference type="Proteomes" id="UP000318667"/>
    </source>
</evidence>
<dbReference type="GO" id="GO:0006811">
    <property type="term" value="P:monoatomic ion transport"/>
    <property type="evidence" value="ECO:0007669"/>
    <property type="project" value="UniProtKB-KW"/>
</dbReference>
<keyword evidence="8 13" id="KW-0812">Transmembrane</keyword>
<dbReference type="Pfam" id="PF01554">
    <property type="entry name" value="MatE"/>
    <property type="match status" value="2"/>
</dbReference>
<comment type="caution">
    <text evidence="14">The sequence shown here is derived from an EMBL/GenBank/DDBJ whole genome shotgun (WGS) entry which is preliminary data.</text>
</comment>
<dbReference type="EMBL" id="VLKI01000001">
    <property type="protein sequence ID" value="TWH91125.1"/>
    <property type="molecule type" value="Genomic_DNA"/>
</dbReference>
<dbReference type="GeneID" id="65401859"/>
<feature type="transmembrane region" description="Helical" evidence="13">
    <location>
        <begin position="97"/>
        <end position="115"/>
    </location>
</feature>
<feature type="transmembrane region" description="Helical" evidence="13">
    <location>
        <begin position="198"/>
        <end position="217"/>
    </location>
</feature>
<evidence type="ECO:0000256" key="7">
    <source>
        <dbReference type="ARBA" id="ARBA00022475"/>
    </source>
</evidence>
<evidence type="ECO:0000256" key="1">
    <source>
        <dbReference type="ARBA" id="ARBA00003408"/>
    </source>
</evidence>
<keyword evidence="7" id="KW-1003">Cell membrane</keyword>
<comment type="subcellular location">
    <subcellularLocation>
        <location evidence="2">Cell membrane</location>
        <topology evidence="2">Multi-pass membrane protein</topology>
    </subcellularLocation>
</comment>
<feature type="transmembrane region" description="Helical" evidence="13">
    <location>
        <begin position="321"/>
        <end position="338"/>
    </location>
</feature>
<feature type="transmembrane region" description="Helical" evidence="13">
    <location>
        <begin position="168"/>
        <end position="192"/>
    </location>
</feature>
<dbReference type="GO" id="GO:0015297">
    <property type="term" value="F:antiporter activity"/>
    <property type="evidence" value="ECO:0007669"/>
    <property type="project" value="UniProtKB-KW"/>
</dbReference>
<feature type="transmembrane region" description="Helical" evidence="13">
    <location>
        <begin position="135"/>
        <end position="156"/>
    </location>
</feature>
<feature type="transmembrane region" description="Helical" evidence="13">
    <location>
        <begin position="12"/>
        <end position="36"/>
    </location>
</feature>
<evidence type="ECO:0000256" key="11">
    <source>
        <dbReference type="ARBA" id="ARBA00023136"/>
    </source>
</evidence>
<evidence type="ECO:0000256" key="9">
    <source>
        <dbReference type="ARBA" id="ARBA00022989"/>
    </source>
</evidence>
<keyword evidence="10" id="KW-0406">Ion transport</keyword>
<evidence type="ECO:0000256" key="6">
    <source>
        <dbReference type="ARBA" id="ARBA00022449"/>
    </source>
</evidence>
<protein>
    <recommendedName>
        <fullName evidence="4">Probable multidrug resistance protein NorM</fullName>
    </recommendedName>
    <alternativeName>
        <fullName evidence="12">Multidrug-efflux transporter</fullName>
    </alternativeName>
</protein>
<keyword evidence="15" id="KW-1185">Reference proteome</keyword>
<evidence type="ECO:0000256" key="13">
    <source>
        <dbReference type="SAM" id="Phobius"/>
    </source>
</evidence>
<feature type="transmembrane region" description="Helical" evidence="13">
    <location>
        <begin position="284"/>
        <end position="301"/>
    </location>
</feature>
<dbReference type="PIRSF" id="PIRSF006603">
    <property type="entry name" value="DinF"/>
    <property type="match status" value="1"/>
</dbReference>
<evidence type="ECO:0000256" key="3">
    <source>
        <dbReference type="ARBA" id="ARBA00010199"/>
    </source>
</evidence>
<dbReference type="Proteomes" id="UP000318667">
    <property type="component" value="Unassembled WGS sequence"/>
</dbReference>
<dbReference type="InterPro" id="IPR002528">
    <property type="entry name" value="MATE_fam"/>
</dbReference>
<dbReference type="AlphaFoldDB" id="A0A562K7E3"/>
<comment type="function">
    <text evidence="1">Multidrug efflux pump.</text>
</comment>
<evidence type="ECO:0000256" key="5">
    <source>
        <dbReference type="ARBA" id="ARBA00022448"/>
    </source>
</evidence>
<accession>A0A562K7E3</accession>
<reference evidence="14 15" key="1">
    <citation type="journal article" date="2015" name="Stand. Genomic Sci.">
        <title>Genomic Encyclopedia of Bacterial and Archaeal Type Strains, Phase III: the genomes of soil and plant-associated and newly described type strains.</title>
        <authorList>
            <person name="Whitman W.B."/>
            <person name="Woyke T."/>
            <person name="Klenk H.P."/>
            <person name="Zhou Y."/>
            <person name="Lilburn T.G."/>
            <person name="Beck B.J."/>
            <person name="De Vos P."/>
            <person name="Vandamme P."/>
            <person name="Eisen J.A."/>
            <person name="Garrity G."/>
            <person name="Hugenholtz P."/>
            <person name="Kyrpides N.C."/>
        </authorList>
    </citation>
    <scope>NUCLEOTIDE SEQUENCE [LARGE SCALE GENOMIC DNA]</scope>
    <source>
        <strain evidence="14 15">CGMCC 1.10115</strain>
    </source>
</reference>
<dbReference type="PANTHER" id="PTHR43298:SF2">
    <property type="entry name" value="FMN_FAD EXPORTER YEEO-RELATED"/>
    <property type="match status" value="1"/>
</dbReference>
<evidence type="ECO:0000256" key="4">
    <source>
        <dbReference type="ARBA" id="ARBA00020268"/>
    </source>
</evidence>
<dbReference type="CDD" id="cd13137">
    <property type="entry name" value="MATE_NorM_like"/>
    <property type="match status" value="1"/>
</dbReference>
<name>A0A562K7E3_9BACI</name>
<feature type="transmembrane region" description="Helical" evidence="13">
    <location>
        <begin position="259"/>
        <end position="278"/>
    </location>
</feature>
<feature type="transmembrane region" description="Helical" evidence="13">
    <location>
        <begin position="358"/>
        <end position="376"/>
    </location>
</feature>
<dbReference type="RefSeq" id="WP_144539649.1">
    <property type="nucleotide sequence ID" value="NZ_CBCSDC010000030.1"/>
</dbReference>
<keyword evidence="11 13" id="KW-0472">Membrane</keyword>
<feature type="transmembrane region" description="Helical" evidence="13">
    <location>
        <begin position="56"/>
        <end position="77"/>
    </location>
</feature>